<accession>A0ABS8TPR8</accession>
<dbReference type="EMBL" id="JACEIK010001881">
    <property type="protein sequence ID" value="MCD7472833.1"/>
    <property type="molecule type" value="Genomic_DNA"/>
</dbReference>
<sequence>SKKLGHPNQKELFQATHIKNKKGSNSDMWVKQKMDYLRNLSEYSQTQQAQGKITQPPQDVATQI</sequence>
<feature type="non-terminal residue" evidence="2">
    <location>
        <position position="1"/>
    </location>
</feature>
<keyword evidence="3" id="KW-1185">Reference proteome</keyword>
<evidence type="ECO:0000313" key="3">
    <source>
        <dbReference type="Proteomes" id="UP000823775"/>
    </source>
</evidence>
<protein>
    <submittedName>
        <fullName evidence="2">Uncharacterized protein</fullName>
    </submittedName>
</protein>
<name>A0ABS8TPR8_DATST</name>
<comment type="caution">
    <text evidence="2">The sequence shown here is derived from an EMBL/GenBank/DDBJ whole genome shotgun (WGS) entry which is preliminary data.</text>
</comment>
<proteinExistence type="predicted"/>
<gene>
    <name evidence="2" type="ORF">HAX54_014230</name>
</gene>
<evidence type="ECO:0000313" key="2">
    <source>
        <dbReference type="EMBL" id="MCD7472833.1"/>
    </source>
</evidence>
<reference evidence="2 3" key="1">
    <citation type="journal article" date="2021" name="BMC Genomics">
        <title>Datura genome reveals duplications of psychoactive alkaloid biosynthetic genes and high mutation rate following tissue culture.</title>
        <authorList>
            <person name="Rajewski A."/>
            <person name="Carter-House D."/>
            <person name="Stajich J."/>
            <person name="Litt A."/>
        </authorList>
    </citation>
    <scope>NUCLEOTIDE SEQUENCE [LARGE SCALE GENOMIC DNA]</scope>
    <source>
        <strain evidence="2">AR-01</strain>
    </source>
</reference>
<dbReference type="Proteomes" id="UP000823775">
    <property type="component" value="Unassembled WGS sequence"/>
</dbReference>
<organism evidence="2 3">
    <name type="scientific">Datura stramonium</name>
    <name type="common">Jimsonweed</name>
    <name type="synonym">Common thornapple</name>
    <dbReference type="NCBI Taxonomy" id="4076"/>
    <lineage>
        <taxon>Eukaryota</taxon>
        <taxon>Viridiplantae</taxon>
        <taxon>Streptophyta</taxon>
        <taxon>Embryophyta</taxon>
        <taxon>Tracheophyta</taxon>
        <taxon>Spermatophyta</taxon>
        <taxon>Magnoliopsida</taxon>
        <taxon>eudicotyledons</taxon>
        <taxon>Gunneridae</taxon>
        <taxon>Pentapetalae</taxon>
        <taxon>asterids</taxon>
        <taxon>lamiids</taxon>
        <taxon>Solanales</taxon>
        <taxon>Solanaceae</taxon>
        <taxon>Solanoideae</taxon>
        <taxon>Datureae</taxon>
        <taxon>Datura</taxon>
    </lineage>
</organism>
<evidence type="ECO:0000256" key="1">
    <source>
        <dbReference type="SAM" id="MobiDB-lite"/>
    </source>
</evidence>
<feature type="region of interest" description="Disordered" evidence="1">
    <location>
        <begin position="43"/>
        <end position="64"/>
    </location>
</feature>